<comment type="subcellular location">
    <subcellularLocation>
        <location evidence="1">Membrane</location>
        <topology evidence="1">Multi-pass membrane protein</topology>
    </subcellularLocation>
</comment>
<dbReference type="SMART" id="SM00228">
    <property type="entry name" value="PDZ"/>
    <property type="match status" value="1"/>
</dbReference>
<comment type="caution">
    <text evidence="8">The sequence shown here is derived from an EMBL/GenBank/DDBJ whole genome shotgun (WGS) entry which is preliminary data.</text>
</comment>
<dbReference type="InterPro" id="IPR028842">
    <property type="entry name" value="Afadin"/>
</dbReference>
<feature type="transmembrane region" description="Helical" evidence="4">
    <location>
        <begin position="147"/>
        <end position="164"/>
    </location>
</feature>
<keyword evidence="9" id="KW-1185">Reference proteome</keyword>
<dbReference type="EMBL" id="JACTAM010000017">
    <property type="protein sequence ID" value="KAI2654108.1"/>
    <property type="molecule type" value="Genomic_DNA"/>
</dbReference>
<evidence type="ECO:0000259" key="5">
    <source>
        <dbReference type="PROSITE" id="PS50106"/>
    </source>
</evidence>
<feature type="transmembrane region" description="Helical" evidence="4">
    <location>
        <begin position="197"/>
        <end position="217"/>
    </location>
</feature>
<organism evidence="8 9">
    <name type="scientific">Labeo rohita</name>
    <name type="common">Indian major carp</name>
    <name type="synonym">Cyprinus rohita</name>
    <dbReference type="NCBI Taxonomy" id="84645"/>
    <lineage>
        <taxon>Eukaryota</taxon>
        <taxon>Metazoa</taxon>
        <taxon>Chordata</taxon>
        <taxon>Craniata</taxon>
        <taxon>Vertebrata</taxon>
        <taxon>Euteleostomi</taxon>
        <taxon>Actinopterygii</taxon>
        <taxon>Neopterygii</taxon>
        <taxon>Teleostei</taxon>
        <taxon>Ostariophysi</taxon>
        <taxon>Cypriniformes</taxon>
        <taxon>Cyprinidae</taxon>
        <taxon>Labeoninae</taxon>
        <taxon>Labeonini</taxon>
        <taxon>Labeo</taxon>
    </lineage>
</organism>
<feature type="compositionally biased region" description="Polar residues" evidence="3">
    <location>
        <begin position="1221"/>
        <end position="1231"/>
    </location>
</feature>
<dbReference type="InterPro" id="IPR002710">
    <property type="entry name" value="Dilute_dom"/>
</dbReference>
<feature type="region of interest" description="Disordered" evidence="3">
    <location>
        <begin position="1355"/>
        <end position="1376"/>
    </location>
</feature>
<evidence type="ECO:0000259" key="6">
    <source>
        <dbReference type="PROSITE" id="PS50200"/>
    </source>
</evidence>
<dbReference type="PANTHER" id="PTHR10398:SF2">
    <property type="entry name" value="AFADIN"/>
    <property type="match status" value="1"/>
</dbReference>
<dbReference type="InterPro" id="IPR001478">
    <property type="entry name" value="PDZ"/>
</dbReference>
<dbReference type="Pfam" id="PF00788">
    <property type="entry name" value="RA"/>
    <property type="match status" value="1"/>
</dbReference>
<evidence type="ECO:0000259" key="7">
    <source>
        <dbReference type="PROSITE" id="PS51126"/>
    </source>
</evidence>
<dbReference type="PROSITE" id="PS51126">
    <property type="entry name" value="DILUTE"/>
    <property type="match status" value="1"/>
</dbReference>
<feature type="region of interest" description="Disordered" evidence="3">
    <location>
        <begin position="1503"/>
        <end position="1523"/>
    </location>
</feature>
<dbReference type="SUPFAM" id="SSF54236">
    <property type="entry name" value="Ubiquitin-like"/>
    <property type="match status" value="1"/>
</dbReference>
<sequence>MSNFDELLQHAGDFGFYQKRISLLGSLPILLLAFVLIGVVFLGYSPDHWCKTAGLQDKCGFSEEQVRDLTVPRTGSRGAFSNCVKFDSLWNGSALTCNISIDRSIFTNSTNLSSCTEGWVFNENRTTIVTEFSLVCEDSWLADLNQVSLAGGFFIGALVTGYLADRFGRKSCFIVSIFGLGVSGVCIIFSSYYPLLLFFRCLQGFFAKGAWTATYVLESPRWLLSQRKTKEAVKIVESIAKCNKRSLPEDFQEMDLLIEKQEEITRPSYKDLFKTPKMRKHTLILIYAWFTGAVVFQGLVLRLGITGDNVFLDFLISAVVELPTGIIFYFLVDRIGRRPLMATVNFIGGAACLAVPFIPPNVSWLKRTIAIIGRLAVAIGNETVNFANTELYPTPLRLASIWQELPLFVYGAMSVLYSGLVMLLPEMRGVDLPETVDDVENMRRRKHKEKDGAQFPEINIQKQRNVVDLGHDAETGPEEHRRLQEKIRQWNSNRLSLFEITEPDEDSVFHGVIRFSFQDHISGNCATKCICISSTSTTQEVIETLLEKFQHDGTSQPSSYSLYEVLKNEEERQLNLSEKPLVVQLNWNKDTDGRFVLRSDSCVSLQIGCLENKEKVGVIENFKRTLSRKEKTKNKEKKKEVSSSNTVENNVSENEESFLLAVINDINSATIHFRLSPAYVFYLFGRFLTSQAGQRNKPEQTEQKVCMIFDKIVHLIQDVIQKQRNIAVALAFWMANASELLYFIRRDRDLCPITLQAQNTLAQLVQQAFWYLSHRLQVDLENHLPAFFADVKKETTQTKEIGILNTLIKTMSLLRMCRVNPALSIQLFSKLFHFMGAWILNRLTAPGSTLCSNYWGKTLRQRLRHVEAWAERQGLELAVDCHLSRVIQVATMLLTMTSYSTRDAQVIQSTCYKLNSLQLRALMSKYHYSPNQPHYPPALIERVAALAETTTDVMRGEGGEIRLEEELDLHLPFLLPEDGYSCDSMRGIPKGFQEFLEPICRKGHCKLIPHSNCVGTWTIFFGPLDRSTKGSIWKPEALKITLKKPLHGGMGVSIVAAKDGRLNPGDQLLSVDGRSLVGVSQERAADIMTHTGSVVALEIVKSAAVYYDHVNGGPSKQRSSVSDLHDSAKPSVPGPSRPSETFINHHTISRANTKQNQKGLKQKLEYRSNPNLAYDQEMPVNSVPPEKMTFSFSTDDLMDSGRPRNTLSNAETLHREYLTLPTSKPHSNKTPRTTEHPPHIDRFSRDQQKINFMASSQDNLWSEEKGCPLVDRTRYLKKQQDMSKWNSLATISPMDSSLSSMGQRSGLWKVPTSTQSMPLSQPKRIDVPYTPQTNSLSFSTFRQPMETQIISPAHHRYQKQSNGLPSQRPQQLPKKKTVVFQSSVQTLQNSLPSHLRANPQQKGPDKIKKLSGGDSWKLDAQDEQQTANLLQQEVQQLQAKVQRSIEESERLRRLSLELQFQKRLEEFQNSDEDVDDDDESNSRAKQTLFQTGSGVVVKCEKTETPADQQKEGPFIQKASLKDGVKHESAGCDKTLSEKFSSGLKTQRSPENLTFKERQQLFSLAMVTASKVKVS</sequence>
<gene>
    <name evidence="8" type="ORF">H4Q32_010734</name>
</gene>
<dbReference type="PROSITE" id="PS50106">
    <property type="entry name" value="PDZ"/>
    <property type="match status" value="1"/>
</dbReference>
<feature type="transmembrane region" description="Helical" evidence="4">
    <location>
        <begin position="339"/>
        <end position="358"/>
    </location>
</feature>
<feature type="domain" description="Ras-associating" evidence="6">
    <location>
        <begin position="509"/>
        <end position="602"/>
    </location>
</feature>
<proteinExistence type="predicted"/>
<dbReference type="Pfam" id="PF07690">
    <property type="entry name" value="MFS_1"/>
    <property type="match status" value="1"/>
</dbReference>
<feature type="transmembrane region" description="Helical" evidence="4">
    <location>
        <begin position="284"/>
        <end position="305"/>
    </location>
</feature>
<keyword evidence="4" id="KW-0472">Membrane</keyword>
<dbReference type="InterPro" id="IPR037977">
    <property type="entry name" value="CBD_Afadin"/>
</dbReference>
<dbReference type="SUPFAM" id="SSF103473">
    <property type="entry name" value="MFS general substrate transporter"/>
    <property type="match status" value="1"/>
</dbReference>
<feature type="transmembrane region" description="Helical" evidence="4">
    <location>
        <begin position="311"/>
        <end position="332"/>
    </location>
</feature>
<keyword evidence="2" id="KW-0175">Coiled coil</keyword>
<feature type="coiled-coil region" evidence="2">
    <location>
        <begin position="1420"/>
        <end position="1454"/>
    </location>
</feature>
<dbReference type="SUPFAM" id="SSF50156">
    <property type="entry name" value="PDZ domain-like"/>
    <property type="match status" value="1"/>
</dbReference>
<reference evidence="8 9" key="1">
    <citation type="submission" date="2022-01" db="EMBL/GenBank/DDBJ databases">
        <title>A high-quality chromosome-level genome assembly of rohu carp, Labeo rohita.</title>
        <authorList>
            <person name="Arick M.A. II"/>
            <person name="Hsu C.-Y."/>
            <person name="Magbanua Z."/>
            <person name="Pechanova O."/>
            <person name="Grover C."/>
            <person name="Miller E."/>
            <person name="Thrash A."/>
            <person name="Ezzel L."/>
            <person name="Alam S."/>
            <person name="Benzie J."/>
            <person name="Hamilton M."/>
            <person name="Karsi A."/>
            <person name="Lawrence M.L."/>
            <person name="Peterson D.G."/>
        </authorList>
    </citation>
    <scope>NUCLEOTIDE SEQUENCE [LARGE SCALE GENOMIC DNA]</scope>
    <source>
        <strain evidence="9">BAU-BD-2019</strain>
        <tissue evidence="8">Blood</tissue>
    </source>
</reference>
<evidence type="ECO:0000313" key="9">
    <source>
        <dbReference type="Proteomes" id="UP000830375"/>
    </source>
</evidence>
<dbReference type="SMART" id="SM01132">
    <property type="entry name" value="DIL"/>
    <property type="match status" value="1"/>
</dbReference>
<feature type="region of interest" description="Disordered" evidence="3">
    <location>
        <begin position="1389"/>
        <end position="1413"/>
    </location>
</feature>
<dbReference type="InterPro" id="IPR036034">
    <property type="entry name" value="PDZ_sf"/>
</dbReference>
<feature type="domain" description="PDZ" evidence="5">
    <location>
        <begin position="1056"/>
        <end position="1103"/>
    </location>
</feature>
<evidence type="ECO:0000256" key="1">
    <source>
        <dbReference type="ARBA" id="ARBA00004141"/>
    </source>
</evidence>
<dbReference type="Gene3D" id="2.30.42.10">
    <property type="match status" value="1"/>
</dbReference>
<dbReference type="Pfam" id="PF01843">
    <property type="entry name" value="DIL"/>
    <property type="match status" value="1"/>
</dbReference>
<keyword evidence="4" id="KW-1133">Transmembrane helix</keyword>
<feature type="transmembrane region" description="Helical" evidence="4">
    <location>
        <begin position="171"/>
        <end position="191"/>
    </location>
</feature>
<evidence type="ECO:0000313" key="8">
    <source>
        <dbReference type="EMBL" id="KAI2654108.1"/>
    </source>
</evidence>
<evidence type="ECO:0000256" key="4">
    <source>
        <dbReference type="SAM" id="Phobius"/>
    </source>
</evidence>
<dbReference type="Proteomes" id="UP000830375">
    <property type="component" value="Unassembled WGS sequence"/>
</dbReference>
<dbReference type="InterPro" id="IPR000159">
    <property type="entry name" value="RA_dom"/>
</dbReference>
<feature type="domain" description="Dilute" evidence="7">
    <location>
        <begin position="710"/>
        <end position="949"/>
    </location>
</feature>
<evidence type="ECO:0000256" key="3">
    <source>
        <dbReference type="SAM" id="MobiDB-lite"/>
    </source>
</evidence>
<dbReference type="PANTHER" id="PTHR10398">
    <property type="entry name" value="AFADIN"/>
    <property type="match status" value="1"/>
</dbReference>
<protein>
    <submittedName>
        <fullName evidence="8">Afadin</fullName>
    </submittedName>
</protein>
<name>A0ABQ8LTY1_LABRO</name>
<dbReference type="Pfam" id="PF00595">
    <property type="entry name" value="PDZ"/>
    <property type="match status" value="1"/>
</dbReference>
<feature type="compositionally biased region" description="Polar residues" evidence="3">
    <location>
        <begin position="1359"/>
        <end position="1370"/>
    </location>
</feature>
<dbReference type="Gene3D" id="3.10.20.90">
    <property type="entry name" value="Phosphatidylinositol 3-kinase Catalytic Subunit, Chain A, domain 1"/>
    <property type="match status" value="1"/>
</dbReference>
<feature type="region of interest" description="Disordered" evidence="3">
    <location>
        <begin position="1114"/>
        <end position="1142"/>
    </location>
</feature>
<feature type="region of interest" description="Disordered" evidence="3">
    <location>
        <begin position="1221"/>
        <end position="1240"/>
    </location>
</feature>
<dbReference type="PROSITE" id="PS50200">
    <property type="entry name" value="RA"/>
    <property type="match status" value="1"/>
</dbReference>
<keyword evidence="4" id="KW-0812">Transmembrane</keyword>
<dbReference type="SMART" id="SM00314">
    <property type="entry name" value="RA"/>
    <property type="match status" value="1"/>
</dbReference>
<evidence type="ECO:0000256" key="2">
    <source>
        <dbReference type="SAM" id="Coils"/>
    </source>
</evidence>
<dbReference type="InterPro" id="IPR029071">
    <property type="entry name" value="Ubiquitin-like_domsf"/>
</dbReference>
<dbReference type="Gene3D" id="1.20.1250.20">
    <property type="entry name" value="MFS general substrate transporter like domains"/>
    <property type="match status" value="2"/>
</dbReference>
<dbReference type="InterPro" id="IPR011701">
    <property type="entry name" value="MFS"/>
</dbReference>
<dbReference type="CDD" id="cd15471">
    <property type="entry name" value="Myo5p-like_CBD_afadin"/>
    <property type="match status" value="1"/>
</dbReference>
<feature type="transmembrane region" description="Helical" evidence="4">
    <location>
        <begin position="21"/>
        <end position="44"/>
    </location>
</feature>
<accession>A0ABQ8LTY1</accession>
<dbReference type="InterPro" id="IPR036259">
    <property type="entry name" value="MFS_trans_sf"/>
</dbReference>